<reference evidence="1" key="2">
    <citation type="submission" date="2025-03" db="EMBL/GenBank/DDBJ databases">
        <authorList>
            <consortium name="ELIXIR-Norway"/>
            <consortium name="Elixir Norway"/>
        </authorList>
    </citation>
    <scope>NUCLEOTIDE SEQUENCE</scope>
</reference>
<dbReference type="EMBL" id="OX596108">
    <property type="protein sequence ID" value="CAN0248190.1"/>
    <property type="molecule type" value="Genomic_DNA"/>
</dbReference>
<evidence type="ECO:0000313" key="2">
    <source>
        <dbReference type="Proteomes" id="UP001162501"/>
    </source>
</evidence>
<protein>
    <submittedName>
        <fullName evidence="1">Uncharacterized protein</fullName>
    </submittedName>
</protein>
<accession>A0AC59Z5H3</accession>
<name>A0AC59Z5H3_RANTA</name>
<reference evidence="1" key="1">
    <citation type="submission" date="2023-05" db="EMBL/GenBank/DDBJ databases">
        <authorList>
            <consortium name="ELIXIR-Norway"/>
        </authorList>
    </citation>
    <scope>NUCLEOTIDE SEQUENCE</scope>
</reference>
<evidence type="ECO:0000313" key="1">
    <source>
        <dbReference type="EMBL" id="CAN0248190.1"/>
    </source>
</evidence>
<gene>
    <name evidence="1" type="ORF">MRATA1EN22A_LOCUS14308</name>
</gene>
<sequence>MIGGGRADAPPFRAGASKQWSVCGGSPFLGQLSRDGQAREGCELSPASSADPGAGSERECYAQPLLSSLPRLQCPSGSWLFAVRAEALRNAGETVGQE</sequence>
<dbReference type="Proteomes" id="UP001162501">
    <property type="component" value="Chromosome 24"/>
</dbReference>
<proteinExistence type="predicted"/>
<organism evidence="1 2">
    <name type="scientific">Rangifer tarandus platyrhynchus</name>
    <name type="common">Svalbard reindeer</name>
    <dbReference type="NCBI Taxonomy" id="3082113"/>
    <lineage>
        <taxon>Eukaryota</taxon>
        <taxon>Metazoa</taxon>
        <taxon>Chordata</taxon>
        <taxon>Craniata</taxon>
        <taxon>Vertebrata</taxon>
        <taxon>Euteleostomi</taxon>
        <taxon>Mammalia</taxon>
        <taxon>Eutheria</taxon>
        <taxon>Laurasiatheria</taxon>
        <taxon>Artiodactyla</taxon>
        <taxon>Ruminantia</taxon>
        <taxon>Pecora</taxon>
        <taxon>Cervidae</taxon>
        <taxon>Odocoileinae</taxon>
        <taxon>Rangifer</taxon>
    </lineage>
</organism>